<comment type="caution">
    <text evidence="27">The sequence shown here is derived from an EMBL/GenBank/DDBJ whole genome shotgun (WGS) entry which is preliminary data.</text>
</comment>
<organism evidence="27">
    <name type="scientific">Candidatus Berkiella aquae</name>
    <dbReference type="NCBI Taxonomy" id="295108"/>
    <lineage>
        <taxon>Bacteria</taxon>
        <taxon>Pseudomonadati</taxon>
        <taxon>Pseudomonadota</taxon>
        <taxon>Gammaproteobacteria</taxon>
        <taxon>Candidatus Berkiellales</taxon>
        <taxon>Candidatus Berkiellaceae</taxon>
        <taxon>Candidatus Berkiella</taxon>
    </lineage>
</organism>
<dbReference type="AlphaFoldDB" id="A0A0Q9YWB9"/>
<dbReference type="OrthoDB" id="5620971at2"/>
<reference evidence="28" key="2">
    <citation type="journal article" date="2016" name="Genome Announc.">
        <title>Draft Genome Sequences of Two Novel Amoeba-Resistant Intranuclear Bacteria, 'Candidatus Berkiella cookevillensis' and 'Candidatus Berkiella aquae'.</title>
        <authorList>
            <person name="Mehari Y.T."/>
            <person name="Arivett B.A."/>
            <person name="Farone A.L."/>
            <person name="Gunderson J.H."/>
            <person name="Farone M.B."/>
        </authorList>
    </citation>
    <scope>NUCLEOTIDE SEQUENCE</scope>
    <source>
        <strain evidence="28">HT99</strain>
    </source>
</reference>
<evidence type="ECO:0000259" key="26">
    <source>
        <dbReference type="PROSITE" id="PS50850"/>
    </source>
</evidence>
<comment type="catalytic activity">
    <reaction evidence="17">
        <text>L-arginyl-glycine(out) = L-arginyl-glycine(in)</text>
        <dbReference type="Rhea" id="RHEA:79391"/>
        <dbReference type="ChEBI" id="CHEBI:229955"/>
    </reaction>
</comment>
<evidence type="ECO:0000256" key="16">
    <source>
        <dbReference type="ARBA" id="ARBA00044900"/>
    </source>
</evidence>
<dbReference type="InterPro" id="IPR011701">
    <property type="entry name" value="MFS"/>
</dbReference>
<comment type="function">
    <text evidence="23">Lysosomal dipeptide uniporter that selectively exports lysine, arginine or histidine-containing dipeptides with a net positive charge from the lysosome lumen into the cytosol. Could play a role in a specific type of protein O-glycosylation indirectly regulating macrophages migration and tissue invasion. Also essential for liver homeostasis.</text>
</comment>
<feature type="transmembrane region" description="Helical" evidence="25">
    <location>
        <begin position="108"/>
        <end position="130"/>
    </location>
</feature>
<evidence type="ECO:0000256" key="10">
    <source>
        <dbReference type="ARBA" id="ARBA00044881"/>
    </source>
</evidence>
<feature type="transmembrane region" description="Helical" evidence="25">
    <location>
        <begin position="6"/>
        <end position="26"/>
    </location>
</feature>
<feature type="transmembrane region" description="Helical" evidence="25">
    <location>
        <begin position="344"/>
        <end position="363"/>
    </location>
</feature>
<evidence type="ECO:0000256" key="21">
    <source>
        <dbReference type="ARBA" id="ARBA00044985"/>
    </source>
</evidence>
<feature type="transmembrane region" description="Helical" evidence="25">
    <location>
        <begin position="283"/>
        <end position="304"/>
    </location>
</feature>
<evidence type="ECO:0000256" key="7">
    <source>
        <dbReference type="ARBA" id="ARBA00023228"/>
    </source>
</evidence>
<comment type="catalytic activity">
    <reaction evidence="11">
        <text>L-alpha-aminoacyl-L-histidine(out) = L-alpha-aminoacyl-L-histidine(in)</text>
        <dbReference type="Rhea" id="RHEA:79375"/>
        <dbReference type="ChEBI" id="CHEBI:229967"/>
    </reaction>
</comment>
<evidence type="ECO:0000256" key="19">
    <source>
        <dbReference type="ARBA" id="ARBA00044919"/>
    </source>
</evidence>
<evidence type="ECO:0000256" key="3">
    <source>
        <dbReference type="ARBA" id="ARBA00022448"/>
    </source>
</evidence>
<feature type="domain" description="Major facilitator superfamily (MFS) profile" evidence="26">
    <location>
        <begin position="12"/>
        <end position="408"/>
    </location>
</feature>
<evidence type="ECO:0000313" key="27">
    <source>
        <dbReference type="EMBL" id="KRG20392.1"/>
    </source>
</evidence>
<dbReference type="InterPro" id="IPR036259">
    <property type="entry name" value="MFS_trans_sf"/>
</dbReference>
<evidence type="ECO:0000256" key="15">
    <source>
        <dbReference type="ARBA" id="ARBA00044899"/>
    </source>
</evidence>
<evidence type="ECO:0000256" key="25">
    <source>
        <dbReference type="SAM" id="Phobius"/>
    </source>
</evidence>
<comment type="catalytic activity">
    <reaction evidence="19">
        <text>L-alanyl-L-lysine(out) = L-alanyl-L-lysine(in)</text>
        <dbReference type="Rhea" id="RHEA:79415"/>
        <dbReference type="ChEBI" id="CHEBI:192470"/>
    </reaction>
</comment>
<evidence type="ECO:0000256" key="11">
    <source>
        <dbReference type="ARBA" id="ARBA00044884"/>
    </source>
</evidence>
<comment type="catalytic activity">
    <reaction evidence="18">
        <text>L-histidyl-L-alpha-amino acid(out) = L-histidyl-L-alpha-amino acid(in)</text>
        <dbReference type="Rhea" id="RHEA:79379"/>
        <dbReference type="ChEBI" id="CHEBI:229964"/>
    </reaction>
</comment>
<dbReference type="SUPFAM" id="SSF103473">
    <property type="entry name" value="MFS general substrate transporter"/>
    <property type="match status" value="1"/>
</dbReference>
<gene>
    <name evidence="27" type="primary">sauU_4</name>
    <name evidence="28" type="ORF">HT99x_009655</name>
    <name evidence="27" type="ORF">HT99x_02488</name>
</gene>
<evidence type="ECO:0000256" key="9">
    <source>
        <dbReference type="ARBA" id="ARBA00044878"/>
    </source>
</evidence>
<dbReference type="EMBL" id="LKAJ02000001">
    <property type="protein sequence ID" value="MCS5711700.1"/>
    <property type="molecule type" value="Genomic_DNA"/>
</dbReference>
<keyword evidence="6 25" id="KW-0472">Membrane</keyword>
<comment type="subcellular location">
    <subcellularLocation>
        <location evidence="1">Lysosome membrane</location>
        <topology evidence="1">Multi-pass membrane protein</topology>
    </subcellularLocation>
</comment>
<dbReference type="PANTHER" id="PTHR23512:SF3">
    <property type="entry name" value="MAJOR FACILITATOR SUPERFAMILY DOMAIN-CONTAINING PROTEIN 1"/>
    <property type="match status" value="1"/>
</dbReference>
<name>A0A0Q9YWB9_9GAMM</name>
<evidence type="ECO:0000256" key="22">
    <source>
        <dbReference type="ARBA" id="ARBA00045018"/>
    </source>
</evidence>
<comment type="catalytic activity">
    <reaction evidence="9">
        <text>L-histidyl-glycine(out) = L-histidyl-glycine(in)</text>
        <dbReference type="Rhea" id="RHEA:79395"/>
        <dbReference type="ChEBI" id="CHEBI:229957"/>
    </reaction>
</comment>
<comment type="catalytic activity">
    <reaction evidence="20">
        <text>L-lysyl-glycine(out) = L-lysyl-glycine(in)</text>
        <dbReference type="Rhea" id="RHEA:79407"/>
        <dbReference type="ChEBI" id="CHEBI:191202"/>
    </reaction>
</comment>
<evidence type="ECO:0000256" key="1">
    <source>
        <dbReference type="ARBA" id="ARBA00004155"/>
    </source>
</evidence>
<comment type="catalytic activity">
    <reaction evidence="13">
        <text>L-alpha-aminoacyl-L-lysine(out) = L-alpha-aminoacyl-L-lysine(in)</text>
        <dbReference type="Rhea" id="RHEA:79383"/>
        <dbReference type="ChEBI" id="CHEBI:229966"/>
    </reaction>
</comment>
<feature type="transmembrane region" description="Helical" evidence="25">
    <location>
        <begin position="217"/>
        <end position="234"/>
    </location>
</feature>
<keyword evidence="7" id="KW-0458">Lysosome</keyword>
<dbReference type="Gene3D" id="1.20.1250.20">
    <property type="entry name" value="MFS general substrate transporter like domains"/>
    <property type="match status" value="2"/>
</dbReference>
<evidence type="ECO:0000256" key="6">
    <source>
        <dbReference type="ARBA" id="ARBA00023136"/>
    </source>
</evidence>
<evidence type="ECO:0000256" key="20">
    <source>
        <dbReference type="ARBA" id="ARBA00044924"/>
    </source>
</evidence>
<keyword evidence="4 25" id="KW-0812">Transmembrane</keyword>
<feature type="transmembrane region" description="Helical" evidence="25">
    <location>
        <begin position="254"/>
        <end position="276"/>
    </location>
</feature>
<comment type="catalytic activity">
    <reaction evidence="8">
        <text>L-lysyl-L-alanine(out) = L-lysyl-L-alanine(in)</text>
        <dbReference type="Rhea" id="RHEA:79399"/>
        <dbReference type="ChEBI" id="CHEBI:229954"/>
    </reaction>
</comment>
<dbReference type="STRING" id="295108.HT99x_02488"/>
<feature type="transmembrane region" description="Helical" evidence="25">
    <location>
        <begin position="79"/>
        <end position="96"/>
    </location>
</feature>
<accession>A0A0Q9YWB9</accession>
<feature type="transmembrane region" description="Helical" evidence="25">
    <location>
        <begin position="383"/>
        <end position="404"/>
    </location>
</feature>
<dbReference type="Proteomes" id="UP000051497">
    <property type="component" value="Unassembled WGS sequence"/>
</dbReference>
<evidence type="ECO:0000256" key="5">
    <source>
        <dbReference type="ARBA" id="ARBA00022989"/>
    </source>
</evidence>
<dbReference type="InterPro" id="IPR020846">
    <property type="entry name" value="MFS_dom"/>
</dbReference>
<comment type="similarity">
    <text evidence="2">Belongs to the major facilitator superfamily.</text>
</comment>
<evidence type="ECO:0000256" key="4">
    <source>
        <dbReference type="ARBA" id="ARBA00022692"/>
    </source>
</evidence>
<comment type="catalytic activity">
    <reaction evidence="14">
        <text>L-aspartyl-L-lysine(out) = L-aspartyl-L-lysine(in)</text>
        <dbReference type="Rhea" id="RHEA:79411"/>
        <dbReference type="ChEBI" id="CHEBI:229953"/>
    </reaction>
</comment>
<sequence>MTSSRWHLSGWALWSIAALFYAYEFVHRVVPSIITDELRVGLSINDHQLGTIGAMYFYAYAAFQLPAGVLIDRYGVKKLLVAASAILTLGSFLFATTSSIHTAQMSRFMIGMGSAFAFIGCLKIGAQWLAMSSFPLVVGLTNLCGTLGALIGGKPMSYLAHQFGWRDMLLQLSFVGLVITLLLWIFIQDKPIQQEETEHTQPGLLTGLIAVMKNPQSWIIAFYGMLLVAPIAAIPEMWGVEYLKVAYNIPATQAAGITHTIFVGTAIGGPLIGWLMTHKIEEVDFMMIATLGALILLCFFLYWVNMPITNLYIVLFSYGLLTANMLLCFSLVTECHPPWAQGAAIGFTNMVIMAGGGLAQDRIGWLLDKLRSNHEGVYLLEDYHIALSILPICLLAAIGLTLLIRQKRIEN</sequence>
<keyword evidence="29" id="KW-1185">Reference proteome</keyword>
<dbReference type="PROSITE" id="PS50850">
    <property type="entry name" value="MFS"/>
    <property type="match status" value="1"/>
</dbReference>
<dbReference type="GO" id="GO:0005765">
    <property type="term" value="C:lysosomal membrane"/>
    <property type="evidence" value="ECO:0007669"/>
    <property type="project" value="UniProtKB-SubCell"/>
</dbReference>
<evidence type="ECO:0000313" key="28">
    <source>
        <dbReference type="EMBL" id="MCS5711700.1"/>
    </source>
</evidence>
<evidence type="ECO:0000256" key="18">
    <source>
        <dbReference type="ARBA" id="ARBA00044912"/>
    </source>
</evidence>
<dbReference type="GO" id="GO:0022857">
    <property type="term" value="F:transmembrane transporter activity"/>
    <property type="evidence" value="ECO:0007669"/>
    <property type="project" value="InterPro"/>
</dbReference>
<dbReference type="Pfam" id="PF07690">
    <property type="entry name" value="MFS_1"/>
    <property type="match status" value="1"/>
</dbReference>
<dbReference type="PANTHER" id="PTHR23512">
    <property type="entry name" value="MAJOR FACILITATOR SUPERFAMILY DOMAIN-CONTAINING PROTEIN 1"/>
    <property type="match status" value="1"/>
</dbReference>
<comment type="subunit">
    <text evidence="24">Homodimer. Interacts with lysosomal protein GLMP (via lumenal domain); the interaction starts while both proteins are still in the endoplasmic reticulum and is required for stabilization of MFSD1 in lysosomes but has no direct effect on its targeting to lysosomes or transporter activity.</text>
</comment>
<feature type="transmembrane region" description="Helical" evidence="25">
    <location>
        <begin position="168"/>
        <end position="187"/>
    </location>
</feature>
<evidence type="ECO:0000256" key="8">
    <source>
        <dbReference type="ARBA" id="ARBA00044876"/>
    </source>
</evidence>
<evidence type="ECO:0000256" key="14">
    <source>
        <dbReference type="ARBA" id="ARBA00044898"/>
    </source>
</evidence>
<reference evidence="27" key="1">
    <citation type="submission" date="2015-09" db="EMBL/GenBank/DDBJ databases">
        <title>Draft Genome Sequences of Two Novel Amoeba-resistant Intranuclear Bacteria, Candidatus Berkiella cookevillensis and Candidatus Berkiella aquae.</title>
        <authorList>
            <person name="Mehari Y.T."/>
            <person name="Arivett B.A."/>
            <person name="Farone A.L."/>
            <person name="Gunderson J.H."/>
            <person name="Farone M.B."/>
        </authorList>
    </citation>
    <scope>NUCLEOTIDE SEQUENCE [LARGE SCALE GENOMIC DNA]</scope>
    <source>
        <strain evidence="27">HT99</strain>
    </source>
</reference>
<comment type="catalytic activity">
    <reaction evidence="12">
        <text>L-lysyl-L-alpha-amino acid(out) = L-lysyl-L-alpha-amino acid(in)</text>
        <dbReference type="Rhea" id="RHEA:79387"/>
        <dbReference type="ChEBI" id="CHEBI:229965"/>
    </reaction>
</comment>
<feature type="transmembrane region" description="Helical" evidence="25">
    <location>
        <begin position="310"/>
        <end position="332"/>
    </location>
</feature>
<comment type="catalytic activity">
    <reaction evidence="10">
        <text>L-alpha-aminoacyl-L-arginine(out) = L-alpha-aminoacyl-L-arginine(in)</text>
        <dbReference type="Rhea" id="RHEA:79367"/>
        <dbReference type="ChEBI" id="CHEBI:229968"/>
    </reaction>
</comment>
<evidence type="ECO:0000256" key="17">
    <source>
        <dbReference type="ARBA" id="ARBA00044903"/>
    </source>
</evidence>
<reference evidence="28" key="3">
    <citation type="submission" date="2021-06" db="EMBL/GenBank/DDBJ databases">
        <title>Genomic Description and Analysis of Intracellular Bacteria, Candidatus Berkiella cookevillensis and Candidatus Berkiella aquae.</title>
        <authorList>
            <person name="Kidane D.T."/>
            <person name="Mehari Y.T."/>
            <person name="Rice F.C."/>
            <person name="Arivett B.A."/>
            <person name="Farone A.L."/>
            <person name="Berk S.G."/>
            <person name="Farone M.B."/>
        </authorList>
    </citation>
    <scope>NUCLEOTIDE SEQUENCE</scope>
    <source>
        <strain evidence="28">HT99</strain>
    </source>
</reference>
<proteinExistence type="inferred from homology"/>
<feature type="transmembrane region" description="Helical" evidence="25">
    <location>
        <begin position="47"/>
        <end position="67"/>
    </location>
</feature>
<evidence type="ECO:0000256" key="24">
    <source>
        <dbReference type="ARBA" id="ARBA00046376"/>
    </source>
</evidence>
<comment type="catalytic activity">
    <reaction evidence="15">
        <text>L-arginyl-L-alpha-amino acid(out) = L-arginyl-L-alpha-amino acid(in)</text>
        <dbReference type="Rhea" id="RHEA:79371"/>
        <dbReference type="ChEBI" id="CHEBI:84315"/>
    </reaction>
</comment>
<dbReference type="EMBL" id="LKAJ01000012">
    <property type="protein sequence ID" value="KRG20392.1"/>
    <property type="molecule type" value="Genomic_DNA"/>
</dbReference>
<comment type="catalytic activity">
    <reaction evidence="16">
        <text>L-lysyl-L-lysine(out) = L-lysyl-L-lysine(in)</text>
        <dbReference type="Rhea" id="RHEA:79403"/>
        <dbReference type="ChEBI" id="CHEBI:229956"/>
    </reaction>
</comment>
<keyword evidence="3" id="KW-0813">Transport</keyword>
<dbReference type="RefSeq" id="WP_075067102.1">
    <property type="nucleotide sequence ID" value="NZ_LKAJ02000001.1"/>
</dbReference>
<keyword evidence="5 25" id="KW-1133">Transmembrane helix</keyword>
<evidence type="ECO:0000256" key="13">
    <source>
        <dbReference type="ARBA" id="ARBA00044893"/>
    </source>
</evidence>
<evidence type="ECO:0000256" key="2">
    <source>
        <dbReference type="ARBA" id="ARBA00008335"/>
    </source>
</evidence>
<protein>
    <recommendedName>
        <fullName evidence="21">Lysosomal dipeptide transporter MFSD1</fullName>
    </recommendedName>
    <alternativeName>
        <fullName evidence="22">Major facilitator superfamily domain-containing protein 1</fullName>
    </alternativeName>
</protein>
<evidence type="ECO:0000256" key="23">
    <source>
        <dbReference type="ARBA" id="ARBA00045709"/>
    </source>
</evidence>
<dbReference type="InterPro" id="IPR052187">
    <property type="entry name" value="MFSD1"/>
</dbReference>
<evidence type="ECO:0000313" key="29">
    <source>
        <dbReference type="Proteomes" id="UP000051497"/>
    </source>
</evidence>
<evidence type="ECO:0000256" key="12">
    <source>
        <dbReference type="ARBA" id="ARBA00044891"/>
    </source>
</evidence>